<dbReference type="Proteomes" id="UP000827092">
    <property type="component" value="Unassembled WGS sequence"/>
</dbReference>
<evidence type="ECO:0000313" key="1">
    <source>
        <dbReference type="EMBL" id="KAG8188962.1"/>
    </source>
</evidence>
<feature type="non-terminal residue" evidence="1">
    <location>
        <position position="1"/>
    </location>
</feature>
<gene>
    <name evidence="1" type="ORF">JTE90_010056</name>
</gene>
<name>A0AAV6UWY2_9ARAC</name>
<proteinExistence type="predicted"/>
<protein>
    <submittedName>
        <fullName evidence="1">Uncharacterized protein</fullName>
    </submittedName>
</protein>
<keyword evidence="2" id="KW-1185">Reference proteome</keyword>
<comment type="caution">
    <text evidence="1">The sequence shown here is derived from an EMBL/GenBank/DDBJ whole genome shotgun (WGS) entry which is preliminary data.</text>
</comment>
<evidence type="ECO:0000313" key="2">
    <source>
        <dbReference type="Proteomes" id="UP000827092"/>
    </source>
</evidence>
<dbReference type="AlphaFoldDB" id="A0AAV6UWY2"/>
<sequence>CFSRELFDAARTRLIPYINKFGSAWPFRRIQWTESCIPIFTCSAAITPTTLSVFHYNYRCKHHHCILKPWDRRPWDHFRF</sequence>
<organism evidence="1 2">
    <name type="scientific">Oedothorax gibbosus</name>
    <dbReference type="NCBI Taxonomy" id="931172"/>
    <lineage>
        <taxon>Eukaryota</taxon>
        <taxon>Metazoa</taxon>
        <taxon>Ecdysozoa</taxon>
        <taxon>Arthropoda</taxon>
        <taxon>Chelicerata</taxon>
        <taxon>Arachnida</taxon>
        <taxon>Araneae</taxon>
        <taxon>Araneomorphae</taxon>
        <taxon>Entelegynae</taxon>
        <taxon>Araneoidea</taxon>
        <taxon>Linyphiidae</taxon>
        <taxon>Erigoninae</taxon>
        <taxon>Oedothorax</taxon>
    </lineage>
</organism>
<accession>A0AAV6UWY2</accession>
<reference evidence="1 2" key="1">
    <citation type="journal article" date="2022" name="Nat. Ecol. Evol.">
        <title>A masculinizing supergene underlies an exaggerated male reproductive morph in a spider.</title>
        <authorList>
            <person name="Hendrickx F."/>
            <person name="De Corte Z."/>
            <person name="Sonet G."/>
            <person name="Van Belleghem S.M."/>
            <person name="Kostlbacher S."/>
            <person name="Vangestel C."/>
        </authorList>
    </citation>
    <scope>NUCLEOTIDE SEQUENCE [LARGE SCALE GENOMIC DNA]</scope>
    <source>
        <strain evidence="1">W744_W776</strain>
    </source>
</reference>
<dbReference type="EMBL" id="JAFNEN010000225">
    <property type="protein sequence ID" value="KAG8188962.1"/>
    <property type="molecule type" value="Genomic_DNA"/>
</dbReference>